<keyword evidence="5 7" id="KW-1133">Transmembrane helix</keyword>
<dbReference type="Pfam" id="PF00528">
    <property type="entry name" value="BPD_transp_1"/>
    <property type="match status" value="1"/>
</dbReference>
<evidence type="ECO:0000256" key="6">
    <source>
        <dbReference type="ARBA" id="ARBA00023136"/>
    </source>
</evidence>
<dbReference type="AlphaFoldDB" id="A0A6N7VST5"/>
<evidence type="ECO:0000313" key="9">
    <source>
        <dbReference type="EMBL" id="MSS77124.1"/>
    </source>
</evidence>
<name>A0A6N7VST5_9FIRM</name>
<dbReference type="RefSeq" id="WP_154538977.1">
    <property type="nucleotide sequence ID" value="NZ_JAXDSU010000069.1"/>
</dbReference>
<dbReference type="PANTHER" id="PTHR43163">
    <property type="entry name" value="DIPEPTIDE TRANSPORT SYSTEM PERMEASE PROTEIN DPPB-RELATED"/>
    <property type="match status" value="1"/>
</dbReference>
<evidence type="ECO:0000313" key="10">
    <source>
        <dbReference type="Proteomes" id="UP000441925"/>
    </source>
</evidence>
<feature type="transmembrane region" description="Helical" evidence="7">
    <location>
        <begin position="132"/>
        <end position="154"/>
    </location>
</feature>
<feature type="transmembrane region" description="Helical" evidence="7">
    <location>
        <begin position="100"/>
        <end position="120"/>
    </location>
</feature>
<keyword evidence="6 7" id="KW-0472">Membrane</keyword>
<feature type="domain" description="ABC transmembrane type-1" evidence="8">
    <location>
        <begin position="96"/>
        <end position="297"/>
    </location>
</feature>
<keyword evidence="4 7" id="KW-0812">Transmembrane</keyword>
<organism evidence="9 10">
    <name type="scientific">Anaerococcus porci</name>
    <dbReference type="NCBI Taxonomy" id="2652269"/>
    <lineage>
        <taxon>Bacteria</taxon>
        <taxon>Bacillati</taxon>
        <taxon>Bacillota</taxon>
        <taxon>Tissierellia</taxon>
        <taxon>Tissierellales</taxon>
        <taxon>Peptoniphilaceae</taxon>
        <taxon>Anaerococcus</taxon>
    </lineage>
</organism>
<dbReference type="InterPro" id="IPR035906">
    <property type="entry name" value="MetI-like_sf"/>
</dbReference>
<gene>
    <name evidence="9" type="ORF">FYJ26_01560</name>
</gene>
<keyword evidence="2 7" id="KW-0813">Transport</keyword>
<dbReference type="SUPFAM" id="SSF161098">
    <property type="entry name" value="MetI-like"/>
    <property type="match status" value="1"/>
</dbReference>
<sequence>MIKYIIRRILLLIPTLIGVTFIIFTLLHFTPGDPALSILGENSSTAEAEQLREELGLNDPFLVQYGNYMKKLVVDHDLGISYRSKTSVSGLIKQVFPNTIKLAVLCITIAVLIGVPLGIISAIKRYTILDNVVMLFGLFGLSVPVFWLGLMLIIAFSVNLNLLPPSGFSTPKQMILPVAALSLQSIAVIMRMTRSSMLEVLQQDYIRTAKAKGLKQKTTIVIHALKNAFIPVLTSIGLQFGNLLGGAVLTESIFSISGLGRLMTDSIKMRDFPVVQGGVLVIAIVYCLINLIVDLLYGFLDPKIQSQYK</sequence>
<feature type="transmembrane region" description="Helical" evidence="7">
    <location>
        <begin position="174"/>
        <end position="193"/>
    </location>
</feature>
<dbReference type="PROSITE" id="PS50928">
    <property type="entry name" value="ABC_TM1"/>
    <property type="match status" value="1"/>
</dbReference>
<dbReference type="Proteomes" id="UP000441925">
    <property type="component" value="Unassembled WGS sequence"/>
</dbReference>
<comment type="caution">
    <text evidence="9">The sequence shown here is derived from an EMBL/GenBank/DDBJ whole genome shotgun (WGS) entry which is preliminary data.</text>
</comment>
<evidence type="ECO:0000256" key="7">
    <source>
        <dbReference type="RuleBase" id="RU363032"/>
    </source>
</evidence>
<keyword evidence="10" id="KW-1185">Reference proteome</keyword>
<evidence type="ECO:0000256" key="4">
    <source>
        <dbReference type="ARBA" id="ARBA00022692"/>
    </source>
</evidence>
<evidence type="ECO:0000259" key="8">
    <source>
        <dbReference type="PROSITE" id="PS50928"/>
    </source>
</evidence>
<dbReference type="PANTHER" id="PTHR43163:SF6">
    <property type="entry name" value="DIPEPTIDE TRANSPORT SYSTEM PERMEASE PROTEIN DPPB-RELATED"/>
    <property type="match status" value="1"/>
</dbReference>
<feature type="transmembrane region" description="Helical" evidence="7">
    <location>
        <begin position="9"/>
        <end position="29"/>
    </location>
</feature>
<dbReference type="GO" id="GO:0005886">
    <property type="term" value="C:plasma membrane"/>
    <property type="evidence" value="ECO:0007669"/>
    <property type="project" value="UniProtKB-SubCell"/>
</dbReference>
<evidence type="ECO:0000256" key="5">
    <source>
        <dbReference type="ARBA" id="ARBA00022989"/>
    </source>
</evidence>
<evidence type="ECO:0000256" key="3">
    <source>
        <dbReference type="ARBA" id="ARBA00022475"/>
    </source>
</evidence>
<dbReference type="CDD" id="cd06261">
    <property type="entry name" value="TM_PBP2"/>
    <property type="match status" value="1"/>
</dbReference>
<protein>
    <submittedName>
        <fullName evidence="9">ABC transporter permease</fullName>
    </submittedName>
</protein>
<evidence type="ECO:0000256" key="1">
    <source>
        <dbReference type="ARBA" id="ARBA00004651"/>
    </source>
</evidence>
<evidence type="ECO:0000256" key="2">
    <source>
        <dbReference type="ARBA" id="ARBA00022448"/>
    </source>
</evidence>
<dbReference type="InterPro" id="IPR045621">
    <property type="entry name" value="BPD_transp_1_N"/>
</dbReference>
<comment type="similarity">
    <text evidence="7">Belongs to the binding-protein-dependent transport system permease family.</text>
</comment>
<keyword evidence="3" id="KW-1003">Cell membrane</keyword>
<dbReference type="Pfam" id="PF19300">
    <property type="entry name" value="BPD_transp_1_N"/>
    <property type="match status" value="1"/>
</dbReference>
<dbReference type="EMBL" id="VULQ01000002">
    <property type="protein sequence ID" value="MSS77124.1"/>
    <property type="molecule type" value="Genomic_DNA"/>
</dbReference>
<dbReference type="InterPro" id="IPR000515">
    <property type="entry name" value="MetI-like"/>
</dbReference>
<comment type="subcellular location">
    <subcellularLocation>
        <location evidence="1 7">Cell membrane</location>
        <topology evidence="1 7">Multi-pass membrane protein</topology>
    </subcellularLocation>
</comment>
<dbReference type="Gene3D" id="1.10.3720.10">
    <property type="entry name" value="MetI-like"/>
    <property type="match status" value="1"/>
</dbReference>
<proteinExistence type="inferred from homology"/>
<accession>A0A6N7VST5</accession>
<reference evidence="9 10" key="1">
    <citation type="submission" date="2019-08" db="EMBL/GenBank/DDBJ databases">
        <title>In-depth cultivation of the pig gut microbiome towards novel bacterial diversity and tailored functional studies.</title>
        <authorList>
            <person name="Wylensek D."/>
            <person name="Hitch T.C.A."/>
            <person name="Clavel T."/>
        </authorList>
    </citation>
    <scope>NUCLEOTIDE SEQUENCE [LARGE SCALE GENOMIC DNA]</scope>
    <source>
        <strain evidence="9 10">WCA-380-WT-2B</strain>
    </source>
</reference>
<feature type="transmembrane region" description="Helical" evidence="7">
    <location>
        <begin position="274"/>
        <end position="300"/>
    </location>
</feature>
<dbReference type="GO" id="GO:0071916">
    <property type="term" value="F:dipeptide transmembrane transporter activity"/>
    <property type="evidence" value="ECO:0007669"/>
    <property type="project" value="TreeGrafter"/>
</dbReference>